<name>A0ABM7NZE3_9BACT</name>
<evidence type="ECO:0000313" key="1">
    <source>
        <dbReference type="EMBL" id="BCS85904.1"/>
    </source>
</evidence>
<dbReference type="Proteomes" id="UP001319045">
    <property type="component" value="Chromosome"/>
</dbReference>
<dbReference type="Gene3D" id="1.25.10.90">
    <property type="match status" value="1"/>
</dbReference>
<keyword evidence="2" id="KW-1185">Reference proteome</keyword>
<accession>A0ABM7NZE3</accession>
<dbReference type="CDD" id="cd06561">
    <property type="entry name" value="AlkD_like"/>
    <property type="match status" value="1"/>
</dbReference>
<sequence>MGITADVILSELKYLIDEEKRIVLPKFFKTGKGEYGEGDKFLGVVVPNIRSVATSHLDAVGNDIAILLSSPWHEMRMCGLLIMVENCKQTRKRSWLKLHSDEDAENLRKQYLDIYLAHTDRINNWDLVDLSAPTIVGEYLADKKRDILYSLAESSLLWEQRIAIVSTYALIRNNDLDDTYMLAEKLLYHPHDLMQKAVGWMLREAGKRDKPRLMDFLDEHSTDMPRTMLRYSIEKFTDGEREYYMKRK</sequence>
<dbReference type="PANTHER" id="PTHR34070:SF1">
    <property type="entry name" value="DNA ALKYLATION REPAIR PROTEIN"/>
    <property type="match status" value="1"/>
</dbReference>
<protein>
    <submittedName>
        <fullName evidence="1">DNA alkylation repair protein</fullName>
    </submittedName>
</protein>
<dbReference type="InterPro" id="IPR016024">
    <property type="entry name" value="ARM-type_fold"/>
</dbReference>
<dbReference type="EMBL" id="AP024484">
    <property type="protein sequence ID" value="BCS85904.1"/>
    <property type="molecule type" value="Genomic_DNA"/>
</dbReference>
<dbReference type="Pfam" id="PF08713">
    <property type="entry name" value="DNA_alkylation"/>
    <property type="match status" value="1"/>
</dbReference>
<proteinExistence type="predicted"/>
<gene>
    <name evidence="1" type="ORF">prwr041_17970</name>
</gene>
<reference evidence="1 2" key="1">
    <citation type="journal article" date="2022" name="Int. J. Syst. Evol. Microbiol.">
        <title>Prevotella herbatica sp. nov., a plant polysaccharide-decomposing anaerobic bacterium isolated from a methanogenic reactor.</title>
        <authorList>
            <person name="Uek A."/>
            <person name="Tonouchi A."/>
            <person name="Kaku N."/>
            <person name="Ueki K."/>
        </authorList>
    </citation>
    <scope>NUCLEOTIDE SEQUENCE [LARGE SCALE GENOMIC DNA]</scope>
    <source>
        <strain evidence="1 2">WR041</strain>
    </source>
</reference>
<dbReference type="SUPFAM" id="SSF48371">
    <property type="entry name" value="ARM repeat"/>
    <property type="match status" value="1"/>
</dbReference>
<dbReference type="PANTHER" id="PTHR34070">
    <property type="entry name" value="ARMADILLO-TYPE FOLD"/>
    <property type="match status" value="1"/>
</dbReference>
<dbReference type="RefSeq" id="WP_207153514.1">
    <property type="nucleotide sequence ID" value="NZ_AP024484.1"/>
</dbReference>
<evidence type="ECO:0000313" key="2">
    <source>
        <dbReference type="Proteomes" id="UP001319045"/>
    </source>
</evidence>
<organism evidence="1 2">
    <name type="scientific">Prevotella herbatica</name>
    <dbReference type="NCBI Taxonomy" id="2801997"/>
    <lineage>
        <taxon>Bacteria</taxon>
        <taxon>Pseudomonadati</taxon>
        <taxon>Bacteroidota</taxon>
        <taxon>Bacteroidia</taxon>
        <taxon>Bacteroidales</taxon>
        <taxon>Prevotellaceae</taxon>
        <taxon>Prevotella</taxon>
    </lineage>
</organism>
<dbReference type="InterPro" id="IPR014825">
    <property type="entry name" value="DNA_alkylation"/>
</dbReference>